<dbReference type="InterPro" id="IPR008250">
    <property type="entry name" value="ATPase_P-typ_transduc_dom_A_sf"/>
</dbReference>
<dbReference type="SUPFAM" id="SSF81653">
    <property type="entry name" value="Calcium ATPase, transduction domain A"/>
    <property type="match status" value="1"/>
</dbReference>
<keyword evidence="8" id="KW-0460">Magnesium</keyword>
<evidence type="ECO:0000256" key="11">
    <source>
        <dbReference type="ARBA" id="ARBA00023136"/>
    </source>
</evidence>
<dbReference type="KEGG" id="ngr:NAEGRDRAFT_81875"/>
<keyword evidence="17" id="KW-1185">Reference proteome</keyword>
<keyword evidence="3" id="KW-0597">Phosphoprotein</keyword>
<dbReference type="OrthoDB" id="48943at2759"/>
<evidence type="ECO:0000313" key="16">
    <source>
        <dbReference type="EMBL" id="EFC37639.1"/>
    </source>
</evidence>
<dbReference type="STRING" id="5762.D2VZW0"/>
<dbReference type="EMBL" id="GG738916">
    <property type="protein sequence ID" value="EFC37639.1"/>
    <property type="molecule type" value="Genomic_DNA"/>
</dbReference>
<dbReference type="eggNOG" id="KOG0208">
    <property type="taxonomic scope" value="Eukaryota"/>
</dbReference>
<dbReference type="InterPro" id="IPR059000">
    <property type="entry name" value="ATPase_P-type_domA"/>
</dbReference>
<dbReference type="InterPro" id="IPR006544">
    <property type="entry name" value="P-type_TPase_V"/>
</dbReference>
<dbReference type="InterPro" id="IPR036412">
    <property type="entry name" value="HAD-like_sf"/>
</dbReference>
<feature type="transmembrane region" description="Helical" evidence="14">
    <location>
        <begin position="1279"/>
        <end position="1298"/>
    </location>
</feature>
<keyword evidence="6" id="KW-0547">Nucleotide-binding</keyword>
<evidence type="ECO:0000313" key="17">
    <source>
        <dbReference type="Proteomes" id="UP000006671"/>
    </source>
</evidence>
<feature type="transmembrane region" description="Helical" evidence="14">
    <location>
        <begin position="286"/>
        <end position="306"/>
    </location>
</feature>
<keyword evidence="10 14" id="KW-1133">Transmembrane helix</keyword>
<keyword evidence="4 14" id="KW-0812">Transmembrane</keyword>
<evidence type="ECO:0000256" key="2">
    <source>
        <dbReference type="ARBA" id="ARBA00006000"/>
    </source>
</evidence>
<gene>
    <name evidence="16" type="ORF">NAEGRDRAFT_81875</name>
</gene>
<evidence type="ECO:0000256" key="1">
    <source>
        <dbReference type="ARBA" id="ARBA00004141"/>
    </source>
</evidence>
<evidence type="ECO:0000256" key="14">
    <source>
        <dbReference type="SAM" id="Phobius"/>
    </source>
</evidence>
<dbReference type="Gene3D" id="3.40.1110.10">
    <property type="entry name" value="Calcium-transporting ATPase, cytoplasmic domain N"/>
    <property type="match status" value="1"/>
</dbReference>
<comment type="similarity">
    <text evidence="2">Belongs to the cation transport ATPase (P-type) (TC 3.A.3) family. Type V subfamily.</text>
</comment>
<sequence>MKNSNVVGSDDSLHQLAIDNNNDNKDNNNNNNNLFRVDSESAMMNESTLSTIDEDERFHNDEEQNNNMNMNMGSSSGSLDDLESVSVIIPHSLSSFTNNSNHRQHVDNDNSSSNMEEVLIEDYNVSYSPPTLNPPTPISPSNSSYSLNKFSHHHHIKKQQSTSLQAILNEYTSSGSSTLTSRQKPHHQQATVPPGAAASHQQQLHVDEPIVAHSDDDEQNPSSPLSFSTQPNTHFHRTSLSLHFEDPDDDSDFSHAPEEEYLDNQSKYVHEIASIKGLRHQFYLEVLFWLCVVASAGSLLVCCRWLKWLKSYMTYSYSSNNGHSFADASKVLIKAKETNQWTIVKIKKGFVRNFDSDLRVSFEPIMVRYFVYRFLVFIYDPVTDSFHRVRFNTCIPFSKIHKMAEKEAENERELRELLFGKNSTEIPMKSGVQILLDEILHPFYLFQVFILVLWFLEQYYTYCISIAIVTLIVISFSFWRTYDNLKKLKDLTSNHCFVNRLALRAPSKYNRTIYSEENASKRNEEEEEMDSLDLFPGDIIEITDGMTLPCDVILLGGQVIVNESKLTGDSIPVKKRPLPYDDAKLYYPSRENNHTIFSGTQVLTAKPSPNSLFANKCFGIVSQTGFNTLKGKLLLSILFPKTAEFNVYRDSLKFLIVLVVTGFIGIIGTAANLFKLGAPAGNVFLHILDIITISVPPTLPLAMTTTITFTMRRLGKRKILCTSPLRVNLPGYVKIAVFDKTNTITENEIDVHGIFPSVEGLFHPYVKGTNISKLFASNSTLVQCLACCNNLSRVGTTFIGDPLDSKLFQTSKWSMQDISESAYGHTIFFESTDQKVEKSYSKLNVFDFKSSVQRMSVVIKNNATGNLHAFAKGSAESVKSISKPSSIPPNYSDMLKCYAQKGYRVMALASKTLPSNLTLSELETLPREYVESEMEFIGLLLVENKVKKGTSKSIKTLLDCNIKCIICSGDNAYTSINVARKSKVIEKKKDCYLSELKREIVSNVDYIQNIMWRQTESGQVITTEELLKLRNIDIVVVGEVFEYVHNEHRLFVKKTRREPYINTKRPSLLHIILTSCNIYARFSPNHKKTLVTELQKMGYDVGMIGDGANDLGALRSAHVGISLSEEISVAAPFTSLKPTVGSMVTVIREGRASLLTFFQIFKFIALYSIVQIMTIVVLLSRNCNFVDFQFLFIDLIVVMPTTLLMTRTDASLALKREKPPTTLISRFIFLSLGGHVLLASAFIFHVWTEIMREPWFSPTINTNFMYYKNDLLRSYETTIMFFVCTFCIINISICMSISKPFKLPIITNNFTFTLFIIIIYLATAYLLFIPTDLLKQAISLINFPLYYKLRIVIYSLSHLAIGYCFEMLLIVSPTRRLIKRFTVLNIALLTRRILRAFSIPVSSWIVGLIENEQTKLKVYKQLAMFKQTQ</sequence>
<dbReference type="GO" id="GO:0046872">
    <property type="term" value="F:metal ion binding"/>
    <property type="evidence" value="ECO:0007669"/>
    <property type="project" value="UniProtKB-KW"/>
</dbReference>
<dbReference type="GeneID" id="8857442"/>
<proteinExistence type="inferred from homology"/>
<dbReference type="InterPro" id="IPR001757">
    <property type="entry name" value="P_typ_ATPase"/>
</dbReference>
<dbReference type="GO" id="GO:0005524">
    <property type="term" value="F:ATP binding"/>
    <property type="evidence" value="ECO:0007669"/>
    <property type="project" value="UniProtKB-KW"/>
</dbReference>
<dbReference type="PANTHER" id="PTHR45630:SF8">
    <property type="entry name" value="CATION-TRANSPORTING ATPASE"/>
    <property type="match status" value="1"/>
</dbReference>
<evidence type="ECO:0000256" key="4">
    <source>
        <dbReference type="ARBA" id="ARBA00022692"/>
    </source>
</evidence>
<dbReference type="NCBIfam" id="TIGR01494">
    <property type="entry name" value="ATPase_P-type"/>
    <property type="match status" value="1"/>
</dbReference>
<keyword evidence="9" id="KW-1278">Translocase</keyword>
<feature type="region of interest" description="Disordered" evidence="13">
    <location>
        <begin position="174"/>
        <end position="202"/>
    </location>
</feature>
<dbReference type="Proteomes" id="UP000006671">
    <property type="component" value="Unassembled WGS sequence"/>
</dbReference>
<evidence type="ECO:0000256" key="9">
    <source>
        <dbReference type="ARBA" id="ARBA00022967"/>
    </source>
</evidence>
<dbReference type="PANTHER" id="PTHR45630">
    <property type="entry name" value="CATION-TRANSPORTING ATPASE-RELATED"/>
    <property type="match status" value="1"/>
</dbReference>
<evidence type="ECO:0000256" key="3">
    <source>
        <dbReference type="ARBA" id="ARBA00022553"/>
    </source>
</evidence>
<dbReference type="NCBIfam" id="TIGR01657">
    <property type="entry name" value="P-ATPase-V"/>
    <property type="match status" value="1"/>
</dbReference>
<feature type="transmembrane region" description="Helical" evidence="14">
    <location>
        <begin position="1227"/>
        <end position="1247"/>
    </location>
</feature>
<dbReference type="InterPro" id="IPR023299">
    <property type="entry name" value="ATPase_P-typ_cyto_dom_N"/>
</dbReference>
<dbReference type="PRINTS" id="PR00119">
    <property type="entry name" value="CATATPASE"/>
</dbReference>
<evidence type="ECO:0000259" key="15">
    <source>
        <dbReference type="Pfam" id="PF00122"/>
    </source>
</evidence>
<accession>D2VZW0</accession>
<dbReference type="SUPFAM" id="SSF56784">
    <property type="entry name" value="HAD-like"/>
    <property type="match status" value="1"/>
</dbReference>
<dbReference type="GO" id="GO:0019829">
    <property type="term" value="F:ATPase-coupled monoatomic cation transmembrane transporter activity"/>
    <property type="evidence" value="ECO:0007669"/>
    <property type="project" value="TreeGrafter"/>
</dbReference>
<evidence type="ECO:0000256" key="5">
    <source>
        <dbReference type="ARBA" id="ARBA00022723"/>
    </source>
</evidence>
<evidence type="ECO:0000256" key="7">
    <source>
        <dbReference type="ARBA" id="ARBA00022840"/>
    </source>
</evidence>
<feature type="transmembrane region" description="Helical" evidence="14">
    <location>
        <begin position="654"/>
        <end position="674"/>
    </location>
</feature>
<feature type="transmembrane region" description="Helical" evidence="14">
    <location>
        <begin position="1185"/>
        <end position="1206"/>
    </location>
</feature>
<evidence type="ECO:0000256" key="13">
    <source>
        <dbReference type="SAM" id="MobiDB-lite"/>
    </source>
</evidence>
<evidence type="ECO:0000256" key="6">
    <source>
        <dbReference type="ARBA" id="ARBA00022741"/>
    </source>
</evidence>
<dbReference type="Pfam" id="PF00122">
    <property type="entry name" value="E1-E2_ATPase"/>
    <property type="match status" value="1"/>
</dbReference>
<dbReference type="SUPFAM" id="SSF81665">
    <property type="entry name" value="Calcium ATPase, transmembrane domain M"/>
    <property type="match status" value="1"/>
</dbReference>
<feature type="domain" description="P-type ATPase A" evidence="15">
    <location>
        <begin position="521"/>
        <end position="633"/>
    </location>
</feature>
<keyword evidence="5" id="KW-0479">Metal-binding</keyword>
<feature type="transmembrane region" description="Helical" evidence="14">
    <location>
        <begin position="1160"/>
        <end position="1179"/>
    </location>
</feature>
<keyword evidence="11 14" id="KW-0472">Membrane</keyword>
<feature type="transmembrane region" description="Helical" evidence="14">
    <location>
        <begin position="1351"/>
        <end position="1371"/>
    </location>
</feature>
<feature type="transmembrane region" description="Helical" evidence="14">
    <location>
        <begin position="434"/>
        <end position="453"/>
    </location>
</feature>
<dbReference type="GO" id="GO:0140358">
    <property type="term" value="F:P-type transmembrane transporter activity"/>
    <property type="evidence" value="ECO:0007669"/>
    <property type="project" value="InterPro"/>
</dbReference>
<feature type="transmembrane region" description="Helical" evidence="14">
    <location>
        <begin position="686"/>
        <end position="709"/>
    </location>
</feature>
<dbReference type="InterPro" id="IPR023298">
    <property type="entry name" value="ATPase_P-typ_TM_dom_sf"/>
</dbReference>
<feature type="transmembrane region" description="Helical" evidence="14">
    <location>
        <begin position="1310"/>
        <end position="1331"/>
    </location>
</feature>
<feature type="region of interest" description="Disordered" evidence="13">
    <location>
        <begin position="125"/>
        <end position="146"/>
    </location>
</feature>
<feature type="transmembrane region" description="Helical" evidence="14">
    <location>
        <begin position="459"/>
        <end position="479"/>
    </location>
</feature>
<organism evidence="17">
    <name type="scientific">Naegleria gruberi</name>
    <name type="common">Amoeba</name>
    <dbReference type="NCBI Taxonomy" id="5762"/>
    <lineage>
        <taxon>Eukaryota</taxon>
        <taxon>Discoba</taxon>
        <taxon>Heterolobosea</taxon>
        <taxon>Tetramitia</taxon>
        <taxon>Eutetramitia</taxon>
        <taxon>Vahlkampfiidae</taxon>
        <taxon>Naegleria</taxon>
    </lineage>
</organism>
<dbReference type="Pfam" id="PF13246">
    <property type="entry name" value="Cation_ATPase"/>
    <property type="match status" value="1"/>
</dbReference>
<evidence type="ECO:0000256" key="12">
    <source>
        <dbReference type="ARBA" id="ARBA00049360"/>
    </source>
</evidence>
<dbReference type="VEuPathDB" id="AmoebaDB:NAEGRDRAFT_81875"/>
<reference evidence="16 17" key="1">
    <citation type="journal article" date="2010" name="Cell">
        <title>The genome of Naegleria gruberi illuminates early eukaryotic versatility.</title>
        <authorList>
            <person name="Fritz-Laylin L.K."/>
            <person name="Prochnik S.E."/>
            <person name="Ginger M.L."/>
            <person name="Dacks J.B."/>
            <person name="Carpenter M.L."/>
            <person name="Field M.C."/>
            <person name="Kuo A."/>
            <person name="Paredez A."/>
            <person name="Chapman J."/>
            <person name="Pham J."/>
            <person name="Shu S."/>
            <person name="Neupane R."/>
            <person name="Cipriano M."/>
            <person name="Mancuso J."/>
            <person name="Tu H."/>
            <person name="Salamov A."/>
            <person name="Lindquist E."/>
            <person name="Shapiro H."/>
            <person name="Lucas S."/>
            <person name="Grigoriev I.V."/>
            <person name="Cande W.Z."/>
            <person name="Fulton C."/>
            <person name="Rokhsar D.S."/>
            <person name="Dawson S.C."/>
        </authorList>
    </citation>
    <scope>NUCLEOTIDE SEQUENCE [LARGE SCALE GENOMIC DNA]</scope>
    <source>
        <strain evidence="16 17">NEG-M</strain>
    </source>
</reference>
<evidence type="ECO:0000256" key="10">
    <source>
        <dbReference type="ARBA" id="ARBA00022989"/>
    </source>
</evidence>
<protein>
    <submittedName>
        <fullName evidence="16">Cation translocating P-type ATPase</fullName>
    </submittedName>
</protein>
<evidence type="ECO:0000256" key="8">
    <source>
        <dbReference type="ARBA" id="ARBA00022842"/>
    </source>
</evidence>
<comment type="catalytic activity">
    <reaction evidence="12">
        <text>ATP + H2O = ADP + phosphate + H(+)</text>
        <dbReference type="Rhea" id="RHEA:13065"/>
        <dbReference type="ChEBI" id="CHEBI:15377"/>
        <dbReference type="ChEBI" id="CHEBI:15378"/>
        <dbReference type="ChEBI" id="CHEBI:30616"/>
        <dbReference type="ChEBI" id="CHEBI:43474"/>
        <dbReference type="ChEBI" id="CHEBI:456216"/>
    </reaction>
</comment>
<dbReference type="Gene3D" id="3.40.50.1000">
    <property type="entry name" value="HAD superfamily/HAD-like"/>
    <property type="match status" value="1"/>
</dbReference>
<dbReference type="RefSeq" id="XP_002670383.1">
    <property type="nucleotide sequence ID" value="XM_002670337.1"/>
</dbReference>
<comment type="subcellular location">
    <subcellularLocation>
        <location evidence="1">Membrane</location>
        <topology evidence="1">Multi-pass membrane protein</topology>
    </subcellularLocation>
</comment>
<keyword evidence="7" id="KW-0067">ATP-binding</keyword>
<name>D2VZW0_NAEGR</name>
<dbReference type="InParanoid" id="D2VZW0"/>
<dbReference type="InterPro" id="IPR023214">
    <property type="entry name" value="HAD_sf"/>
</dbReference>
<feature type="region of interest" description="Disordered" evidence="13">
    <location>
        <begin position="1"/>
        <end position="38"/>
    </location>
</feature>
<dbReference type="GO" id="GO:0016887">
    <property type="term" value="F:ATP hydrolysis activity"/>
    <property type="evidence" value="ECO:0007669"/>
    <property type="project" value="InterPro"/>
</dbReference>
<dbReference type="Gene3D" id="2.70.150.10">
    <property type="entry name" value="Calcium-transporting ATPase, cytoplasmic transduction domain A"/>
    <property type="match status" value="1"/>
</dbReference>
<dbReference type="SUPFAM" id="SSF81660">
    <property type="entry name" value="Metal cation-transporting ATPase, ATP-binding domain N"/>
    <property type="match status" value="1"/>
</dbReference>
<dbReference type="GO" id="GO:0016020">
    <property type="term" value="C:membrane"/>
    <property type="evidence" value="ECO:0007669"/>
    <property type="project" value="UniProtKB-SubCell"/>
</dbReference>